<comment type="catalytic activity">
    <reaction evidence="7">
        <text>Preferential cleavage: Arg-|-Xaa, Lys-|-Xaa.</text>
        <dbReference type="EC" id="3.4.21.4"/>
    </reaction>
</comment>
<keyword evidence="5" id="KW-0720">Serine protease</keyword>
<accession>A0A8C7EZQ5</accession>
<dbReference type="InterPro" id="IPR043504">
    <property type="entry name" value="Peptidase_S1_PA_chymotrypsin"/>
</dbReference>
<keyword evidence="9" id="KW-0732">Signal</keyword>
<evidence type="ECO:0000256" key="3">
    <source>
        <dbReference type="ARBA" id="ARBA00022670"/>
    </source>
</evidence>
<dbReference type="SMART" id="SM00020">
    <property type="entry name" value="Tryp_SPc"/>
    <property type="match status" value="1"/>
</dbReference>
<dbReference type="InterPro" id="IPR018114">
    <property type="entry name" value="TRYPSIN_HIS"/>
</dbReference>
<dbReference type="GO" id="GO:0006508">
    <property type="term" value="P:proteolysis"/>
    <property type="evidence" value="ECO:0007669"/>
    <property type="project" value="UniProtKB-KW"/>
</dbReference>
<dbReference type="PANTHER" id="PTHR24264:SF15">
    <property type="entry name" value="RIKEN CDNA 2210010C04 GENE"/>
    <property type="match status" value="1"/>
</dbReference>
<keyword evidence="4" id="KW-0378">Hydrolase</keyword>
<dbReference type="PANTHER" id="PTHR24264">
    <property type="entry name" value="TRYPSIN-RELATED"/>
    <property type="match status" value="1"/>
</dbReference>
<evidence type="ECO:0000256" key="4">
    <source>
        <dbReference type="ARBA" id="ARBA00022801"/>
    </source>
</evidence>
<evidence type="ECO:0000256" key="1">
    <source>
        <dbReference type="ARBA" id="ARBA00004613"/>
    </source>
</evidence>
<dbReference type="PROSITE" id="PS50240">
    <property type="entry name" value="TRYPSIN_DOM"/>
    <property type="match status" value="1"/>
</dbReference>
<dbReference type="AlphaFoldDB" id="A0A8C7EZQ5"/>
<dbReference type="InterPro" id="IPR001254">
    <property type="entry name" value="Trypsin_dom"/>
</dbReference>
<evidence type="ECO:0000256" key="7">
    <source>
        <dbReference type="ARBA" id="ARBA00036320"/>
    </source>
</evidence>
<evidence type="ECO:0000256" key="2">
    <source>
        <dbReference type="ARBA" id="ARBA00022525"/>
    </source>
</evidence>
<feature type="signal peptide" evidence="9">
    <location>
        <begin position="1"/>
        <end position="15"/>
    </location>
</feature>
<dbReference type="Gene3D" id="2.40.10.10">
    <property type="entry name" value="Trypsin-like serine proteases"/>
    <property type="match status" value="1"/>
</dbReference>
<evidence type="ECO:0000256" key="8">
    <source>
        <dbReference type="ARBA" id="ARBA00038868"/>
    </source>
</evidence>
<evidence type="ECO:0000256" key="5">
    <source>
        <dbReference type="ARBA" id="ARBA00022825"/>
    </source>
</evidence>
<evidence type="ECO:0000256" key="9">
    <source>
        <dbReference type="SAM" id="SignalP"/>
    </source>
</evidence>
<dbReference type="EC" id="3.4.21.4" evidence="8"/>
<reference evidence="11" key="2">
    <citation type="submission" date="2025-09" db="UniProtKB">
        <authorList>
            <consortium name="Ensembl"/>
        </authorList>
    </citation>
    <scope>IDENTIFICATION</scope>
</reference>
<keyword evidence="2" id="KW-0964">Secreted</keyword>
<dbReference type="CDD" id="cd00190">
    <property type="entry name" value="Tryp_SPc"/>
    <property type="match status" value="1"/>
</dbReference>
<feature type="domain" description="Peptidase S1" evidence="10">
    <location>
        <begin position="21"/>
        <end position="186"/>
    </location>
</feature>
<dbReference type="InterPro" id="IPR050127">
    <property type="entry name" value="Serine_Proteases_S1"/>
</dbReference>
<protein>
    <recommendedName>
        <fullName evidence="8">trypsin</fullName>
        <ecNumber evidence="8">3.4.21.4</ecNumber>
    </recommendedName>
</protein>
<evidence type="ECO:0000313" key="11">
    <source>
        <dbReference type="Ensembl" id="ENSOKIP00005002497.1"/>
    </source>
</evidence>
<evidence type="ECO:0000256" key="6">
    <source>
        <dbReference type="ARBA" id="ARBA00023157"/>
    </source>
</evidence>
<dbReference type="SUPFAM" id="SSF50494">
    <property type="entry name" value="Trypsin-like serine proteases"/>
    <property type="match status" value="1"/>
</dbReference>
<proteinExistence type="predicted"/>
<dbReference type="InterPro" id="IPR009003">
    <property type="entry name" value="Peptidase_S1_PA"/>
</dbReference>
<reference evidence="11" key="1">
    <citation type="submission" date="2025-08" db="UniProtKB">
        <authorList>
            <consortium name="Ensembl"/>
        </authorList>
    </citation>
    <scope>IDENTIFICATION</scope>
</reference>
<dbReference type="Ensembl" id="ENSOKIT00005002626.1">
    <property type="protein sequence ID" value="ENSOKIP00005002497.1"/>
    <property type="gene ID" value="ENSOKIG00005001200.1"/>
</dbReference>
<keyword evidence="6" id="KW-1015">Disulfide bond</keyword>
<dbReference type="Pfam" id="PF00089">
    <property type="entry name" value="Trypsin"/>
    <property type="match status" value="1"/>
</dbReference>
<dbReference type="GeneTree" id="ENSGT01050000244883"/>
<sequence length="188" mass="20671">MKYVILLAVCRFAVLIEDNKIFGGYECRKNSASYQASLQSGYHFCGGSLISSTWVVSAAHCYKSYGTKQFDSGKVIMHPSYNSRNLDNDVKLSMPASLNSYMCTVVMPCRCASSGRMFDILILFCFSLAFYPDQLFCMDLPILSSGNSKDSCQTVVGNGQLQGAVSWGYSCAQTKICNSWISSTMSSN</sequence>
<organism evidence="11 12">
    <name type="scientific">Oncorhynchus kisutch</name>
    <name type="common">Coho salmon</name>
    <name type="synonym">Salmo kisutch</name>
    <dbReference type="NCBI Taxonomy" id="8019"/>
    <lineage>
        <taxon>Eukaryota</taxon>
        <taxon>Metazoa</taxon>
        <taxon>Chordata</taxon>
        <taxon>Craniata</taxon>
        <taxon>Vertebrata</taxon>
        <taxon>Euteleostomi</taxon>
        <taxon>Actinopterygii</taxon>
        <taxon>Neopterygii</taxon>
        <taxon>Teleostei</taxon>
        <taxon>Protacanthopterygii</taxon>
        <taxon>Salmoniformes</taxon>
        <taxon>Salmonidae</taxon>
        <taxon>Salmoninae</taxon>
        <taxon>Oncorhynchus</taxon>
    </lineage>
</organism>
<feature type="chain" id="PRO_5046292758" description="trypsin" evidence="9">
    <location>
        <begin position="16"/>
        <end position="188"/>
    </location>
</feature>
<evidence type="ECO:0000259" key="10">
    <source>
        <dbReference type="PROSITE" id="PS50240"/>
    </source>
</evidence>
<keyword evidence="12" id="KW-1185">Reference proteome</keyword>
<dbReference type="GO" id="GO:0005615">
    <property type="term" value="C:extracellular space"/>
    <property type="evidence" value="ECO:0007669"/>
    <property type="project" value="TreeGrafter"/>
</dbReference>
<dbReference type="GO" id="GO:0004252">
    <property type="term" value="F:serine-type endopeptidase activity"/>
    <property type="evidence" value="ECO:0007669"/>
    <property type="project" value="UniProtKB-EC"/>
</dbReference>
<name>A0A8C7EZQ5_ONCKI</name>
<dbReference type="PROSITE" id="PS00134">
    <property type="entry name" value="TRYPSIN_HIS"/>
    <property type="match status" value="1"/>
</dbReference>
<dbReference type="Proteomes" id="UP000694557">
    <property type="component" value="Unassembled WGS sequence"/>
</dbReference>
<keyword evidence="3" id="KW-0645">Protease</keyword>
<comment type="subcellular location">
    <subcellularLocation>
        <location evidence="1">Secreted</location>
    </subcellularLocation>
</comment>
<evidence type="ECO:0000313" key="12">
    <source>
        <dbReference type="Proteomes" id="UP000694557"/>
    </source>
</evidence>